<dbReference type="InterPro" id="IPR050765">
    <property type="entry name" value="Riboflavin_Biosynth_HTPR"/>
</dbReference>
<evidence type="ECO:0000256" key="3">
    <source>
        <dbReference type="ARBA" id="ARBA00023002"/>
    </source>
</evidence>
<feature type="domain" description="Bacterial bifunctional deaminase-reductase C-terminal" evidence="4">
    <location>
        <begin position="6"/>
        <end position="223"/>
    </location>
</feature>
<dbReference type="PANTHER" id="PTHR38011:SF7">
    <property type="entry name" value="2,5-DIAMINO-6-RIBOSYLAMINO-4(3H)-PYRIMIDINONE 5'-PHOSPHATE REDUCTASE"/>
    <property type="match status" value="1"/>
</dbReference>
<dbReference type="RefSeq" id="WP_079569107.1">
    <property type="nucleotide sequence ID" value="NZ_LT670818.1"/>
</dbReference>
<evidence type="ECO:0000256" key="1">
    <source>
        <dbReference type="ARBA" id="ARBA00005104"/>
    </source>
</evidence>
<dbReference type="InterPro" id="IPR002734">
    <property type="entry name" value="RibDG_C"/>
</dbReference>
<organism evidence="5 6">
    <name type="scientific">Bradyrhizobium erythrophlei</name>
    <dbReference type="NCBI Taxonomy" id="1437360"/>
    <lineage>
        <taxon>Bacteria</taxon>
        <taxon>Pseudomonadati</taxon>
        <taxon>Pseudomonadota</taxon>
        <taxon>Alphaproteobacteria</taxon>
        <taxon>Hyphomicrobiales</taxon>
        <taxon>Nitrobacteraceae</taxon>
        <taxon>Bradyrhizobium</taxon>
    </lineage>
</organism>
<dbReference type="GO" id="GO:0009231">
    <property type="term" value="P:riboflavin biosynthetic process"/>
    <property type="evidence" value="ECO:0007669"/>
    <property type="project" value="InterPro"/>
</dbReference>
<accession>A0A1M5QS40</accession>
<keyword evidence="2" id="KW-0521">NADP</keyword>
<dbReference type="Pfam" id="PF01872">
    <property type="entry name" value="RibD_C"/>
    <property type="match status" value="1"/>
</dbReference>
<evidence type="ECO:0000313" key="6">
    <source>
        <dbReference type="Proteomes" id="UP000190675"/>
    </source>
</evidence>
<dbReference type="AlphaFoldDB" id="A0A1M5QS40"/>
<gene>
    <name evidence="5" type="ORF">SAMN05444169_6105</name>
</gene>
<dbReference type="PANTHER" id="PTHR38011">
    <property type="entry name" value="DIHYDROFOLATE REDUCTASE FAMILY PROTEIN (AFU_ORTHOLOGUE AFUA_8G06820)"/>
    <property type="match status" value="1"/>
</dbReference>
<dbReference type="GO" id="GO:0008703">
    <property type="term" value="F:5-amino-6-(5-phosphoribosylamino)uracil reductase activity"/>
    <property type="evidence" value="ECO:0007669"/>
    <property type="project" value="InterPro"/>
</dbReference>
<reference evidence="5 6" key="1">
    <citation type="submission" date="2016-11" db="EMBL/GenBank/DDBJ databases">
        <authorList>
            <person name="Jaros S."/>
            <person name="Januszkiewicz K."/>
            <person name="Wedrychowicz H."/>
        </authorList>
    </citation>
    <scope>NUCLEOTIDE SEQUENCE [LARGE SCALE GENOMIC DNA]</scope>
    <source>
        <strain evidence="5 6">GAS242</strain>
    </source>
</reference>
<sequence length="241" mass="25827">MSPYKPQVICLMASSVDGRTLHSRWRPKAVAGELFERVHDELAGDAWLVGRVTGQEFAKGKPYPASAKESFPREPWFARRDAKAHGVVLDARGKIAWGRSEIGGDPIVVVLTEAVADAHLAGLRSEGVSYFFAGKSELDLALALDILHRELGVKRLLLEGGGGTNGAFLRAGLIDEFNLVLCPAVDGAKGAPSVFDSTEAEADHRAPVTSMNLESSRTLDGGAMLLRYRIHNGLAEAAVGR</sequence>
<dbReference type="EMBL" id="LT670818">
    <property type="protein sequence ID" value="SHH16590.1"/>
    <property type="molecule type" value="Genomic_DNA"/>
</dbReference>
<dbReference type="InterPro" id="IPR024072">
    <property type="entry name" value="DHFR-like_dom_sf"/>
</dbReference>
<keyword evidence="3" id="KW-0560">Oxidoreductase</keyword>
<name>A0A1M5QS40_9BRAD</name>
<protein>
    <submittedName>
        <fullName evidence="5">Pyrimidine reductase, riboflavin biosynthesis</fullName>
    </submittedName>
</protein>
<evidence type="ECO:0000313" key="5">
    <source>
        <dbReference type="EMBL" id="SHH16590.1"/>
    </source>
</evidence>
<dbReference type="Gene3D" id="3.40.430.10">
    <property type="entry name" value="Dihydrofolate Reductase, subunit A"/>
    <property type="match status" value="1"/>
</dbReference>
<comment type="pathway">
    <text evidence="1">Cofactor biosynthesis; riboflavin biosynthesis.</text>
</comment>
<dbReference type="SUPFAM" id="SSF53597">
    <property type="entry name" value="Dihydrofolate reductase-like"/>
    <property type="match status" value="1"/>
</dbReference>
<dbReference type="Proteomes" id="UP000190675">
    <property type="component" value="Chromosome I"/>
</dbReference>
<dbReference type="OrthoDB" id="9800865at2"/>
<evidence type="ECO:0000256" key="2">
    <source>
        <dbReference type="ARBA" id="ARBA00022857"/>
    </source>
</evidence>
<evidence type="ECO:0000259" key="4">
    <source>
        <dbReference type="Pfam" id="PF01872"/>
    </source>
</evidence>
<proteinExistence type="predicted"/>